<protein>
    <recommendedName>
        <fullName evidence="1">DNA repair protein</fullName>
    </recommendedName>
</protein>
<feature type="domain" description="Archaeal Nre C-terminal" evidence="3">
    <location>
        <begin position="298"/>
        <end position="406"/>
    </location>
</feature>
<gene>
    <name evidence="4" type="ordered locus">Metho_2272</name>
</gene>
<dbReference type="InterPro" id="IPR006978">
    <property type="entry name" value="Nre_N"/>
</dbReference>
<comment type="function">
    <text evidence="1">Involved in DNA damage repair.</text>
</comment>
<comment type="similarity">
    <text evidence="1">Belongs to the Nre family.</text>
</comment>
<keyword evidence="1" id="KW-0479">Metal-binding</keyword>
<proteinExistence type="inferred from homology"/>
<evidence type="ECO:0000256" key="1">
    <source>
        <dbReference type="HAMAP-Rule" id="MF_02096"/>
    </source>
</evidence>
<dbReference type="STRING" id="867904.Metho_2272"/>
<dbReference type="PANTHER" id="PTHR38136:SF2">
    <property type="entry name" value="DNA REPAIR PROTEIN"/>
    <property type="match status" value="1"/>
</dbReference>
<dbReference type="KEGG" id="mhz:Metho_2272"/>
<sequence length="407" mass="44839">MSHNQCVSCKGRGFCGRPVCPILEKFKSIESSVIASKGATSIFGASPPAVFIGRHDYPSVMSGPMVPPNMGADESSMLEDPKQLLSMNIGEIIAARSRLVRAGARMNVKDAADPRDPLLLKSQELALSIKPVDTEAWFNKPLSNRLKFDSVMTPMGPSGDLKDLDIAENPNVPKKVDYLVYDDDALAKDVVSELISSNISQDHITRLLSIGLLGKERKLVPTRWSITAVDDMLGKDMLRRVRDHPQVSDIMLFSGGAFGNHFEILLIPRVFSYELIEIWMPRAVWSGESTWIGADSEGLGGKKGYSSLAGGYYAARLGALEYLNGIRRQATVFMIREITPDYWAPLGVWVVREAARNALQNPPQKFESIDAALADMSSRLQTPIGAWRPKASLVNELKCQRTLDSFL</sequence>
<dbReference type="RefSeq" id="WP_015325597.1">
    <property type="nucleotide sequence ID" value="NC_019977.1"/>
</dbReference>
<dbReference type="GO" id="GO:0006281">
    <property type="term" value="P:DNA repair"/>
    <property type="evidence" value="ECO:0007669"/>
    <property type="project" value="UniProtKB-UniRule"/>
</dbReference>
<dbReference type="Pfam" id="PF04895">
    <property type="entry name" value="Nre_C"/>
    <property type="match status" value="1"/>
</dbReference>
<evidence type="ECO:0000259" key="3">
    <source>
        <dbReference type="Pfam" id="PF04895"/>
    </source>
</evidence>
<dbReference type="Proteomes" id="UP000010866">
    <property type="component" value="Chromosome"/>
</dbReference>
<keyword evidence="1" id="KW-0862">Zinc</keyword>
<dbReference type="OrthoDB" id="6609at2157"/>
<accession>L0KYB0</accession>
<feature type="zinc finger region" description="C4-type" evidence="1">
    <location>
        <begin position="6"/>
        <end position="20"/>
    </location>
</feature>
<dbReference type="HOGENOM" id="CLU_039703_0_0_2"/>
<dbReference type="InterPro" id="IPR006979">
    <property type="entry name" value="Nre_C"/>
</dbReference>
<evidence type="ECO:0000313" key="5">
    <source>
        <dbReference type="Proteomes" id="UP000010866"/>
    </source>
</evidence>
<dbReference type="GO" id="GO:0008270">
    <property type="term" value="F:zinc ion binding"/>
    <property type="evidence" value="ECO:0007669"/>
    <property type="project" value="UniProtKB-UniRule"/>
</dbReference>
<organism evidence="4 5">
    <name type="scientific">Methanomethylovorans hollandica (strain DSM 15978 / NBRC 107637 / DMS1)</name>
    <dbReference type="NCBI Taxonomy" id="867904"/>
    <lineage>
        <taxon>Archaea</taxon>
        <taxon>Methanobacteriati</taxon>
        <taxon>Methanobacteriota</taxon>
        <taxon>Stenosarchaea group</taxon>
        <taxon>Methanomicrobia</taxon>
        <taxon>Methanosarcinales</taxon>
        <taxon>Methanosarcinaceae</taxon>
        <taxon>Methanomethylovorans</taxon>
    </lineage>
</organism>
<comment type="domain">
    <text evidence="1">Contains a predicted C4 metal binding domain at the N-terminus, which could be a zinc finger DNA binding domain.</text>
</comment>
<dbReference type="EMBL" id="CP003362">
    <property type="protein sequence ID" value="AGB50432.1"/>
    <property type="molecule type" value="Genomic_DNA"/>
</dbReference>
<dbReference type="Pfam" id="PF04894">
    <property type="entry name" value="Nre_N"/>
    <property type="match status" value="1"/>
</dbReference>
<keyword evidence="1" id="KW-0863">Zinc-finger</keyword>
<keyword evidence="5" id="KW-1185">Reference proteome</keyword>
<feature type="domain" description="Archaeal Nre N-terminal" evidence="2">
    <location>
        <begin position="14"/>
        <end position="286"/>
    </location>
</feature>
<dbReference type="PANTHER" id="PTHR38136">
    <property type="entry name" value="DNA REPAIR PROTEIN"/>
    <property type="match status" value="1"/>
</dbReference>
<reference evidence="5" key="1">
    <citation type="submission" date="2012-02" db="EMBL/GenBank/DDBJ databases">
        <title>Complete sequence of chromosome of Methanomethylovorans hollandica DSM 15978.</title>
        <authorList>
            <person name="Lucas S."/>
            <person name="Copeland A."/>
            <person name="Lapidus A."/>
            <person name="Glavina del Rio T."/>
            <person name="Dalin E."/>
            <person name="Tice H."/>
            <person name="Bruce D."/>
            <person name="Goodwin L."/>
            <person name="Pitluck S."/>
            <person name="Peters L."/>
            <person name="Mikhailova N."/>
            <person name="Held B."/>
            <person name="Kyrpides N."/>
            <person name="Mavromatis K."/>
            <person name="Ivanova N."/>
            <person name="Brettin T."/>
            <person name="Detter J.C."/>
            <person name="Han C."/>
            <person name="Larimer F."/>
            <person name="Land M."/>
            <person name="Hauser L."/>
            <person name="Markowitz V."/>
            <person name="Cheng J.-F."/>
            <person name="Hugenholtz P."/>
            <person name="Woyke T."/>
            <person name="Wu D."/>
            <person name="Spring S."/>
            <person name="Schroeder M."/>
            <person name="Brambilla E."/>
            <person name="Klenk H.-P."/>
            <person name="Eisen J.A."/>
        </authorList>
    </citation>
    <scope>NUCLEOTIDE SEQUENCE [LARGE SCALE GENOMIC DNA]</scope>
    <source>
        <strain evidence="5">DSM 15978 / NBRC 107637 / DMS1</strain>
    </source>
</reference>
<name>L0KYB0_METHD</name>
<evidence type="ECO:0000313" key="4">
    <source>
        <dbReference type="EMBL" id="AGB50432.1"/>
    </source>
</evidence>
<dbReference type="AlphaFoldDB" id="L0KYB0"/>
<keyword evidence="1" id="KW-0227">DNA damage</keyword>
<evidence type="ECO:0000259" key="2">
    <source>
        <dbReference type="Pfam" id="PF04894"/>
    </source>
</evidence>
<dbReference type="GeneID" id="14408350"/>
<keyword evidence="1" id="KW-0234">DNA repair</keyword>
<dbReference type="InterPro" id="IPR033167">
    <property type="entry name" value="Nre"/>
</dbReference>
<dbReference type="HAMAP" id="MF_02096">
    <property type="entry name" value="Nre"/>
    <property type="match status" value="1"/>
</dbReference>